<name>A0ABT8TF43_9GAMM</name>
<dbReference type="InterPro" id="IPR025412">
    <property type="entry name" value="DUF4304"/>
</dbReference>
<organism evidence="1 2">
    <name type="scientific">Gilvimarinus algae</name>
    <dbReference type="NCBI Taxonomy" id="3058037"/>
    <lineage>
        <taxon>Bacteria</taxon>
        <taxon>Pseudomonadati</taxon>
        <taxon>Pseudomonadota</taxon>
        <taxon>Gammaproteobacteria</taxon>
        <taxon>Cellvibrionales</taxon>
        <taxon>Cellvibrionaceae</taxon>
        <taxon>Gilvimarinus</taxon>
    </lineage>
</organism>
<dbReference type="EMBL" id="JAULRT010000052">
    <property type="protein sequence ID" value="MDO3382013.1"/>
    <property type="molecule type" value="Genomic_DNA"/>
</dbReference>
<accession>A0ABT8TF43</accession>
<dbReference type="Proteomes" id="UP001168380">
    <property type="component" value="Unassembled WGS sequence"/>
</dbReference>
<proteinExistence type="predicted"/>
<sequence>MSAKNQLKLLIKDHIQPSLKKSDFRKKGMVFWRQDGNCISALEIVVGDNNGVDKVDFTIEAGTYFPSVINAITKIPRFAFIGPPKIPPNDSTFMVSARIGELADNGDQWWRIGQHSDIRSVGETLEDAITKTLLPWLDRNCDIAESIKTLKQKVIQQDFMSAVYMLGLAKEAGQPEDCEFAVQVILDNPLIKGKDRNDIKDWAKSTL</sequence>
<evidence type="ECO:0000313" key="2">
    <source>
        <dbReference type="Proteomes" id="UP001168380"/>
    </source>
</evidence>
<dbReference type="Pfam" id="PF14137">
    <property type="entry name" value="DUF4304"/>
    <property type="match status" value="1"/>
</dbReference>
<gene>
    <name evidence="1" type="ORF">QWI16_07490</name>
</gene>
<comment type="caution">
    <text evidence="1">The sequence shown here is derived from an EMBL/GenBank/DDBJ whole genome shotgun (WGS) entry which is preliminary data.</text>
</comment>
<evidence type="ECO:0000313" key="1">
    <source>
        <dbReference type="EMBL" id="MDO3382013.1"/>
    </source>
</evidence>
<protein>
    <submittedName>
        <fullName evidence="1">DUF4304 domain-containing protein</fullName>
    </submittedName>
</protein>
<dbReference type="RefSeq" id="WP_302712176.1">
    <property type="nucleotide sequence ID" value="NZ_JAULRT010000052.1"/>
</dbReference>
<keyword evidence="2" id="KW-1185">Reference proteome</keyword>
<reference evidence="1" key="1">
    <citation type="submission" date="2023-07" db="EMBL/GenBank/DDBJ databases">
        <title>Gilvimarinus algae sp. nov., isolated from the surface of Kelp.</title>
        <authorList>
            <person name="Sun Y.Y."/>
            <person name="Gong Y."/>
            <person name="Du Z.J."/>
        </authorList>
    </citation>
    <scope>NUCLEOTIDE SEQUENCE</scope>
    <source>
        <strain evidence="1">SDUM040014</strain>
    </source>
</reference>